<evidence type="ECO:0000313" key="3">
    <source>
        <dbReference type="Proteomes" id="UP000283128"/>
    </source>
</evidence>
<gene>
    <name evidence="2" type="ORF">EOT10_29550</name>
</gene>
<proteinExistence type="predicted"/>
<keyword evidence="1" id="KW-1133">Transmembrane helix</keyword>
<keyword evidence="3" id="KW-1185">Reference proteome</keyword>
<name>A0A3S2VX39_9ACTN</name>
<organism evidence="2 3">
    <name type="scientific">Streptomyces antnestii</name>
    <dbReference type="NCBI Taxonomy" id="2494256"/>
    <lineage>
        <taxon>Bacteria</taxon>
        <taxon>Bacillati</taxon>
        <taxon>Actinomycetota</taxon>
        <taxon>Actinomycetes</taxon>
        <taxon>Kitasatosporales</taxon>
        <taxon>Streptomycetaceae</taxon>
        <taxon>Streptomyces</taxon>
    </lineage>
</organism>
<evidence type="ECO:0000256" key="1">
    <source>
        <dbReference type="SAM" id="Phobius"/>
    </source>
</evidence>
<dbReference type="Pfam" id="PF14155">
    <property type="entry name" value="DUF4307"/>
    <property type="match status" value="1"/>
</dbReference>
<keyword evidence="1" id="KW-0472">Membrane</keyword>
<dbReference type="EMBL" id="RZYA01000017">
    <property type="protein sequence ID" value="RVU19624.1"/>
    <property type="molecule type" value="Genomic_DNA"/>
</dbReference>
<feature type="transmembrane region" description="Helical" evidence="1">
    <location>
        <begin position="27"/>
        <end position="47"/>
    </location>
</feature>
<comment type="caution">
    <text evidence="2">The sequence shown here is derived from an EMBL/GenBank/DDBJ whole genome shotgun (WGS) entry which is preliminary data.</text>
</comment>
<dbReference type="RefSeq" id="WP_127831410.1">
    <property type="nucleotide sequence ID" value="NZ_RZYA01000017.1"/>
</dbReference>
<dbReference type="InterPro" id="IPR025443">
    <property type="entry name" value="DUF4307"/>
</dbReference>
<sequence length="134" mass="14540">MSAVSEQLPDGRYGPSRSADERADRTLKIVGAVLGALMVVLVGWFGYHYVFGTKISAEVITFKASDAAVKVHLEVRKDTGTKGYCTIRSLSADGAEVGRADFRFDQRESRIDQVVTLRTTSRGTSAELLGCHEG</sequence>
<dbReference type="Proteomes" id="UP000283128">
    <property type="component" value="Unassembled WGS sequence"/>
</dbReference>
<dbReference type="AlphaFoldDB" id="A0A3S2VX39"/>
<accession>A0A3S2VX39</accession>
<reference evidence="2 3" key="1">
    <citation type="submission" date="2019-01" db="EMBL/GenBank/DDBJ databases">
        <title>Genome sequences of Streptomyces and Rhizobium isolates collected from root and soil.</title>
        <authorList>
            <person name="Chhettri S."/>
            <person name="Sevigny J.L."/>
            <person name="Sen A."/>
            <person name="Ennis N."/>
            <person name="Tisa L."/>
        </authorList>
    </citation>
    <scope>NUCLEOTIDE SEQUENCE [LARGE SCALE GENOMIC DNA]</scope>
    <source>
        <strain evidence="2 3">San01</strain>
    </source>
</reference>
<evidence type="ECO:0000313" key="2">
    <source>
        <dbReference type="EMBL" id="RVU19624.1"/>
    </source>
</evidence>
<protein>
    <submittedName>
        <fullName evidence="2">DUF4307 domain-containing protein</fullName>
    </submittedName>
</protein>
<keyword evidence="1" id="KW-0812">Transmembrane</keyword>
<dbReference type="OrthoDB" id="4324067at2"/>